<dbReference type="PANTHER" id="PTHR36182">
    <property type="entry name" value="PROTEIN, PUTATIVE (AFU_ORTHOLOGUE AFUA_6G10930)-RELATED"/>
    <property type="match status" value="1"/>
</dbReference>
<evidence type="ECO:0000256" key="1">
    <source>
        <dbReference type="SAM" id="SignalP"/>
    </source>
</evidence>
<name>A0A8K0S7E0_9HYPO</name>
<dbReference type="Proteomes" id="UP000813444">
    <property type="component" value="Unassembled WGS sequence"/>
</dbReference>
<dbReference type="Gene3D" id="2.70.50.70">
    <property type="match status" value="1"/>
</dbReference>
<sequence length="251" mass="26821">MRPFTLLTTIICECVMLADAHMKMTTPVPYASSSLDNSPLWFNGSDFPCKRRPGMYELEGASNMYALGSTNALNFMGSAVHGGGSCQVSITYDEEPTPSSVWKVIASIEGGCPAQNQIGHLGDDAGTANPYQYWFTIPSDIPAGRGTIAWTWFNKVGQREMFMNCGPLLLTGTGGSQANFNNLPDMFKANIGNDCQVPENADVVFPNPGQYVTRLNGATDAFSAPTGAGCDSAVAPNPTITSQPLIQRAMN</sequence>
<feature type="signal peptide" evidence="1">
    <location>
        <begin position="1"/>
        <end position="20"/>
    </location>
</feature>
<protein>
    <recommendedName>
        <fullName evidence="4">Chitin-binding type-4 domain-containing protein</fullName>
    </recommendedName>
</protein>
<keyword evidence="1" id="KW-0732">Signal</keyword>
<feature type="chain" id="PRO_5035430886" description="Chitin-binding type-4 domain-containing protein" evidence="1">
    <location>
        <begin position="21"/>
        <end position="251"/>
    </location>
</feature>
<comment type="caution">
    <text evidence="2">The sequence shown here is derived from an EMBL/GenBank/DDBJ whole genome shotgun (WGS) entry which is preliminary data.</text>
</comment>
<gene>
    <name evidence="2" type="ORF">B0I35DRAFT_366071</name>
</gene>
<keyword evidence="3" id="KW-1185">Reference proteome</keyword>
<dbReference type="PANTHER" id="PTHR36182:SF2">
    <property type="entry name" value="LYTIC POLYSACCHARIDE MONOOXYGENASE"/>
    <property type="match status" value="1"/>
</dbReference>
<evidence type="ECO:0000313" key="2">
    <source>
        <dbReference type="EMBL" id="KAH7302813.1"/>
    </source>
</evidence>
<evidence type="ECO:0000313" key="3">
    <source>
        <dbReference type="Proteomes" id="UP000813444"/>
    </source>
</evidence>
<dbReference type="OrthoDB" id="2342176at2759"/>
<evidence type="ECO:0008006" key="4">
    <source>
        <dbReference type="Google" id="ProtNLM"/>
    </source>
</evidence>
<accession>A0A8K0S7E0</accession>
<dbReference type="AlphaFoldDB" id="A0A8K0S7E0"/>
<reference evidence="2" key="1">
    <citation type="journal article" date="2021" name="Nat. Commun.">
        <title>Genetic determinants of endophytism in the Arabidopsis root mycobiome.</title>
        <authorList>
            <person name="Mesny F."/>
            <person name="Miyauchi S."/>
            <person name="Thiergart T."/>
            <person name="Pickel B."/>
            <person name="Atanasova L."/>
            <person name="Karlsson M."/>
            <person name="Huettel B."/>
            <person name="Barry K.W."/>
            <person name="Haridas S."/>
            <person name="Chen C."/>
            <person name="Bauer D."/>
            <person name="Andreopoulos W."/>
            <person name="Pangilinan J."/>
            <person name="LaButti K."/>
            <person name="Riley R."/>
            <person name="Lipzen A."/>
            <person name="Clum A."/>
            <person name="Drula E."/>
            <person name="Henrissat B."/>
            <person name="Kohler A."/>
            <person name="Grigoriev I.V."/>
            <person name="Martin F.M."/>
            <person name="Hacquard S."/>
        </authorList>
    </citation>
    <scope>NUCLEOTIDE SEQUENCE</scope>
    <source>
        <strain evidence="2">MPI-CAGE-CH-0235</strain>
    </source>
</reference>
<dbReference type="EMBL" id="JAGPNK010000060">
    <property type="protein sequence ID" value="KAH7302813.1"/>
    <property type="molecule type" value="Genomic_DNA"/>
</dbReference>
<proteinExistence type="predicted"/>
<organism evidence="2 3">
    <name type="scientific">Stachybotrys elegans</name>
    <dbReference type="NCBI Taxonomy" id="80388"/>
    <lineage>
        <taxon>Eukaryota</taxon>
        <taxon>Fungi</taxon>
        <taxon>Dikarya</taxon>
        <taxon>Ascomycota</taxon>
        <taxon>Pezizomycotina</taxon>
        <taxon>Sordariomycetes</taxon>
        <taxon>Hypocreomycetidae</taxon>
        <taxon>Hypocreales</taxon>
        <taxon>Stachybotryaceae</taxon>
        <taxon>Stachybotrys</taxon>
    </lineage>
</organism>